<evidence type="ECO:0000259" key="10">
    <source>
        <dbReference type="PROSITE" id="PS51201"/>
    </source>
</evidence>
<evidence type="ECO:0000313" key="13">
    <source>
        <dbReference type="Proteomes" id="UP000000268"/>
    </source>
</evidence>
<feature type="domain" description="RCK C-terminal" evidence="11">
    <location>
        <begin position="580"/>
        <end position="664"/>
    </location>
</feature>
<feature type="transmembrane region" description="Helical" evidence="9">
    <location>
        <begin position="88"/>
        <end position="110"/>
    </location>
</feature>
<feature type="transmembrane region" description="Helical" evidence="9">
    <location>
        <begin position="299"/>
        <end position="325"/>
    </location>
</feature>
<dbReference type="PROSITE" id="PS51202">
    <property type="entry name" value="RCK_C"/>
    <property type="match status" value="1"/>
</dbReference>
<keyword evidence="8 9" id="KW-0472">Membrane</keyword>
<dbReference type="PANTHER" id="PTHR16254:SF14">
    <property type="entry name" value="TRANSMEMBRANE AND COILED-COIL DOMAIN-CONTAINING PROTEIN 3"/>
    <property type="match status" value="1"/>
</dbReference>
<dbReference type="PANTHER" id="PTHR16254">
    <property type="entry name" value="POTASSIUM/PROTON ANTIPORTER-RELATED"/>
    <property type="match status" value="1"/>
</dbReference>
<dbReference type="Pfam" id="PF02080">
    <property type="entry name" value="TrkA_C"/>
    <property type="match status" value="1"/>
</dbReference>
<dbReference type="InterPro" id="IPR003148">
    <property type="entry name" value="RCK_N"/>
</dbReference>
<dbReference type="eggNOG" id="COG4651">
    <property type="taxonomic scope" value="Bacteria"/>
</dbReference>
<dbReference type="InterPro" id="IPR036721">
    <property type="entry name" value="RCK_C_sf"/>
</dbReference>
<feature type="transmembrane region" description="Helical" evidence="9">
    <location>
        <begin position="33"/>
        <end position="51"/>
    </location>
</feature>
<keyword evidence="6 9" id="KW-1133">Transmembrane helix</keyword>
<dbReference type="InterPro" id="IPR045158">
    <property type="entry name" value="KEA4/5/6-like"/>
</dbReference>
<dbReference type="Gene3D" id="3.30.70.1450">
    <property type="entry name" value="Regulator of K+ conductance, C-terminal domain"/>
    <property type="match status" value="1"/>
</dbReference>
<keyword evidence="5" id="KW-0732">Signal</keyword>
<feature type="transmembrane region" description="Helical" evidence="9">
    <location>
        <begin position="6"/>
        <end position="26"/>
    </location>
</feature>
<dbReference type="GO" id="GO:0016020">
    <property type="term" value="C:membrane"/>
    <property type="evidence" value="ECO:0007669"/>
    <property type="project" value="UniProtKB-SubCell"/>
</dbReference>
<feature type="transmembrane region" description="Helical" evidence="9">
    <location>
        <begin position="331"/>
        <end position="352"/>
    </location>
</feature>
<dbReference type="PROSITE" id="PS51201">
    <property type="entry name" value="RCK_N"/>
    <property type="match status" value="1"/>
</dbReference>
<dbReference type="SUPFAM" id="SSF116726">
    <property type="entry name" value="TrkA C-terminal domain-like"/>
    <property type="match status" value="1"/>
</dbReference>
<feature type="transmembrane region" description="Helical" evidence="9">
    <location>
        <begin position="179"/>
        <end position="201"/>
    </location>
</feature>
<evidence type="ECO:0000256" key="2">
    <source>
        <dbReference type="ARBA" id="ARBA00022448"/>
    </source>
</evidence>
<evidence type="ECO:0000256" key="3">
    <source>
        <dbReference type="ARBA" id="ARBA00022449"/>
    </source>
</evidence>
<evidence type="ECO:0000256" key="5">
    <source>
        <dbReference type="ARBA" id="ARBA00022729"/>
    </source>
</evidence>
<dbReference type="OrthoDB" id="9793589at2"/>
<evidence type="ECO:0000256" key="9">
    <source>
        <dbReference type="SAM" id="Phobius"/>
    </source>
</evidence>
<feature type="transmembrane region" description="Helical" evidence="9">
    <location>
        <begin position="359"/>
        <end position="378"/>
    </location>
</feature>
<proteinExistence type="predicted"/>
<evidence type="ECO:0000256" key="6">
    <source>
        <dbReference type="ARBA" id="ARBA00022989"/>
    </source>
</evidence>
<dbReference type="eggNOG" id="COG0490">
    <property type="taxonomic scope" value="Bacteria"/>
</dbReference>
<evidence type="ECO:0000313" key="12">
    <source>
        <dbReference type="EMBL" id="ABW27656.1"/>
    </source>
</evidence>
<evidence type="ECO:0000256" key="1">
    <source>
        <dbReference type="ARBA" id="ARBA00004141"/>
    </source>
</evidence>
<sequence length="667" mass="71971">MAAELSLIVDMVAVLGTAAVGGYLTTRLGQPALLGYLLAGLAVGPSGLEIVKAEGAINFFAEMGVVLLLFALGVEFSFSNLLKVRKIALGGGTLQVLLTTLLGGGLAYFTRWVETLPQAIFLGAVLSLSSTAVVLKSLIERNEMQTVHGQVMLGILIIQDLSLGLMLAVLPILTQPAATIGQALLFAVLKTALFFLIAIVAGLKIVPTLMKKVAQTGSQELFVLSVVALCMGVALATASMGLGIEMGAFVAGLMISQVEYADHALQSILPMRDVFATLFFASIGMLIDPLFLVQNLGTLLSLVAIVMIGKALIVTTLVVIFGYGFSTALKVGLGINQIGEFSFVLAGVAVELKLFSPRLYGLMVGTTAITLLITPFVFKLSTRLPSYLQRLPGIGRWFIYAQRPREVVIPEVLTGHCVVAGYGRVGQTLVRMLRSQRHPVLVIENNEATLQTLRDQKLPYLFGDASSELVLRKSKLDRARVLAIALPDPLATRLTLKRALSMVPGLDVTVRAHAIQEIDVLYQLGAKEVVQPEFEASLEMGAHVLLNLGDPIQQVQTIANTYRAGHYREIVPKQLGDRMPPELGSAVEGLEGRWYALKPNSPFINQTIAQTQIRSRTGATIMAVRRGQRIFRYPHAQTLLEVGDRLLLVGSPHERHSFENLLAQTTP</sequence>
<reference evidence="12 13" key="1">
    <citation type="journal article" date="2008" name="Proc. Natl. Acad. Sci. U.S.A.">
        <title>Niche adaptation and genome expansion in the chlorophyll d-producing cyanobacterium Acaryochloris marina.</title>
        <authorList>
            <person name="Swingley W.D."/>
            <person name="Chen M."/>
            <person name="Cheung P.C."/>
            <person name="Conrad A.L."/>
            <person name="Dejesa L.C."/>
            <person name="Hao J."/>
            <person name="Honchak B.M."/>
            <person name="Karbach L.E."/>
            <person name="Kurdoglu A."/>
            <person name="Lahiri S."/>
            <person name="Mastrian S.D."/>
            <person name="Miyashita H."/>
            <person name="Page L."/>
            <person name="Ramakrishna P."/>
            <person name="Satoh S."/>
            <person name="Sattley W.M."/>
            <person name="Shimada Y."/>
            <person name="Taylor H.L."/>
            <person name="Tomo T."/>
            <person name="Tsuchiya T."/>
            <person name="Wang Z.T."/>
            <person name="Raymond J."/>
            <person name="Mimuro M."/>
            <person name="Blankenship R.E."/>
            <person name="Touchman J.W."/>
        </authorList>
    </citation>
    <scope>NUCLEOTIDE SEQUENCE [LARGE SCALE GENOMIC DNA]</scope>
    <source>
        <strain evidence="13">MBIC 11017</strain>
    </source>
</reference>
<dbReference type="InterPro" id="IPR006153">
    <property type="entry name" value="Cation/H_exchanger_TM"/>
</dbReference>
<dbReference type="Pfam" id="PF02254">
    <property type="entry name" value="TrkA_N"/>
    <property type="match status" value="1"/>
</dbReference>
<dbReference type="InterPro" id="IPR038770">
    <property type="entry name" value="Na+/solute_symporter_sf"/>
</dbReference>
<evidence type="ECO:0000259" key="11">
    <source>
        <dbReference type="PROSITE" id="PS51202"/>
    </source>
</evidence>
<dbReference type="KEGG" id="amr:AM1_2649"/>
<feature type="transmembrane region" description="Helical" evidence="9">
    <location>
        <begin position="116"/>
        <end position="139"/>
    </location>
</feature>
<dbReference type="STRING" id="329726.AM1_2649"/>
<keyword evidence="2" id="KW-0813">Transport</keyword>
<accession>B0C6V2</accession>
<feature type="transmembrane region" description="Helical" evidence="9">
    <location>
        <begin position="274"/>
        <end position="292"/>
    </location>
</feature>
<dbReference type="eggNOG" id="COG1226">
    <property type="taxonomic scope" value="Bacteria"/>
</dbReference>
<dbReference type="AlphaFoldDB" id="B0C6V2"/>
<dbReference type="Gene3D" id="3.40.50.720">
    <property type="entry name" value="NAD(P)-binding Rossmann-like Domain"/>
    <property type="match status" value="1"/>
</dbReference>
<dbReference type="RefSeq" id="WP_012163107.1">
    <property type="nucleotide sequence ID" value="NC_009925.1"/>
</dbReference>
<name>B0C6V2_ACAM1</name>
<keyword evidence="3" id="KW-0050">Antiport</keyword>
<keyword evidence="7" id="KW-0406">Ion transport</keyword>
<dbReference type="Pfam" id="PF00999">
    <property type="entry name" value="Na_H_Exchanger"/>
    <property type="match status" value="1"/>
</dbReference>
<dbReference type="InterPro" id="IPR036291">
    <property type="entry name" value="NAD(P)-bd_dom_sf"/>
</dbReference>
<feature type="transmembrane region" description="Helical" evidence="9">
    <location>
        <begin position="151"/>
        <end position="173"/>
    </location>
</feature>
<dbReference type="InterPro" id="IPR006037">
    <property type="entry name" value="RCK_C"/>
</dbReference>
<evidence type="ECO:0000256" key="4">
    <source>
        <dbReference type="ARBA" id="ARBA00022692"/>
    </source>
</evidence>
<dbReference type="Gene3D" id="1.20.1530.20">
    <property type="match status" value="1"/>
</dbReference>
<keyword evidence="4 9" id="KW-0812">Transmembrane</keyword>
<evidence type="ECO:0000256" key="7">
    <source>
        <dbReference type="ARBA" id="ARBA00023065"/>
    </source>
</evidence>
<feature type="transmembrane region" description="Helical" evidence="9">
    <location>
        <begin position="221"/>
        <end position="254"/>
    </location>
</feature>
<dbReference type="Proteomes" id="UP000000268">
    <property type="component" value="Chromosome"/>
</dbReference>
<dbReference type="EMBL" id="CP000828">
    <property type="protein sequence ID" value="ABW27656.1"/>
    <property type="molecule type" value="Genomic_DNA"/>
</dbReference>
<comment type="subcellular location">
    <subcellularLocation>
        <location evidence="1">Membrane</location>
        <topology evidence="1">Multi-pass membrane protein</topology>
    </subcellularLocation>
</comment>
<gene>
    <name evidence="12" type="ordered locus">AM1_2649</name>
</gene>
<dbReference type="HOGENOM" id="CLU_005126_9_0_3"/>
<dbReference type="SUPFAM" id="SSF51735">
    <property type="entry name" value="NAD(P)-binding Rossmann-fold domains"/>
    <property type="match status" value="1"/>
</dbReference>
<dbReference type="GO" id="GO:0015386">
    <property type="term" value="F:potassium:proton antiporter activity"/>
    <property type="evidence" value="ECO:0007669"/>
    <property type="project" value="InterPro"/>
</dbReference>
<evidence type="ECO:0000256" key="8">
    <source>
        <dbReference type="ARBA" id="ARBA00023136"/>
    </source>
</evidence>
<feature type="domain" description="RCK N-terminal" evidence="10">
    <location>
        <begin position="414"/>
        <end position="531"/>
    </location>
</feature>
<keyword evidence="13" id="KW-1185">Reference proteome</keyword>
<feature type="transmembrane region" description="Helical" evidence="9">
    <location>
        <begin position="57"/>
        <end position="76"/>
    </location>
</feature>
<protein>
    <submittedName>
        <fullName evidence="12">Na+/H+ exchanger, putative</fullName>
    </submittedName>
</protein>
<organism evidence="12 13">
    <name type="scientific">Acaryochloris marina (strain MBIC 11017)</name>
    <dbReference type="NCBI Taxonomy" id="329726"/>
    <lineage>
        <taxon>Bacteria</taxon>
        <taxon>Bacillati</taxon>
        <taxon>Cyanobacteriota</taxon>
        <taxon>Cyanophyceae</taxon>
        <taxon>Acaryochloridales</taxon>
        <taxon>Acaryochloridaceae</taxon>
        <taxon>Acaryochloris</taxon>
    </lineage>
</organism>